<gene>
    <name evidence="7" type="ORF">TMES_07405</name>
</gene>
<accession>A0A1Y2L2R0</accession>
<dbReference type="EMBL" id="JFKA01000002">
    <property type="protein sequence ID" value="OSQ39766.1"/>
    <property type="molecule type" value="Genomic_DNA"/>
</dbReference>
<sequence>MTALAGENIAFIGLGLMGRPMALNLEKAGAKLTVTTRNPETLNMFEDLGVETAATPADAVANATIVIICVADTDAVENVLMGEDGVLDGLEEDTIVIDMGTTSVDATRRFADAVEDAGGEWLDAPVSGGTQGAQSGTLSIMVGGEPDIFQRVDRIFKVLGNRVTHVGQAGAGQIAKAANQMIVGVTIAAIAESFSMAEEAGVNIASLREALTGGFADSVVLQEHGKRMIERNFEPGGRAITQRKDLYQALEFSETDLGLELPMARLAMELYDELIDLGDGELDHSALIKIYEED</sequence>
<keyword evidence="8" id="KW-1185">Reference proteome</keyword>
<dbReference type="PROSITE" id="PS00895">
    <property type="entry name" value="3_HYDROXYISOBUT_DH"/>
    <property type="match status" value="1"/>
</dbReference>
<evidence type="ECO:0000256" key="3">
    <source>
        <dbReference type="ARBA" id="ARBA00023027"/>
    </source>
</evidence>
<evidence type="ECO:0000256" key="1">
    <source>
        <dbReference type="ARBA" id="ARBA00009080"/>
    </source>
</evidence>
<comment type="similarity">
    <text evidence="1">Belongs to the HIBADH-related family.</text>
</comment>
<evidence type="ECO:0000259" key="5">
    <source>
        <dbReference type="Pfam" id="PF03446"/>
    </source>
</evidence>
<evidence type="ECO:0000256" key="2">
    <source>
        <dbReference type="ARBA" id="ARBA00023002"/>
    </source>
</evidence>
<evidence type="ECO:0000313" key="7">
    <source>
        <dbReference type="EMBL" id="OSQ39766.1"/>
    </source>
</evidence>
<dbReference type="InterPro" id="IPR036291">
    <property type="entry name" value="NAD(P)-bd_dom_sf"/>
</dbReference>
<dbReference type="PIRSF" id="PIRSF000103">
    <property type="entry name" value="HIBADH"/>
    <property type="match status" value="1"/>
</dbReference>
<feature type="domain" description="6-phosphogluconate dehydrogenase NADP-binding" evidence="5">
    <location>
        <begin position="8"/>
        <end position="167"/>
    </location>
</feature>
<dbReference type="InterPro" id="IPR006115">
    <property type="entry name" value="6PGDH_NADP-bd"/>
</dbReference>
<dbReference type="Pfam" id="PF03446">
    <property type="entry name" value="NAD_binding_2"/>
    <property type="match status" value="1"/>
</dbReference>
<dbReference type="InterPro" id="IPR008927">
    <property type="entry name" value="6-PGluconate_DH-like_C_sf"/>
</dbReference>
<dbReference type="Pfam" id="PF14833">
    <property type="entry name" value="NAD_binding_11"/>
    <property type="match status" value="1"/>
</dbReference>
<dbReference type="PANTHER" id="PTHR43060">
    <property type="entry name" value="3-HYDROXYISOBUTYRATE DEHYDROGENASE-LIKE 1, MITOCHONDRIAL-RELATED"/>
    <property type="match status" value="1"/>
</dbReference>
<feature type="active site" evidence="4">
    <location>
        <position position="176"/>
    </location>
</feature>
<feature type="domain" description="3-hydroxyisobutyrate dehydrogenase-like NAD-binding" evidence="6">
    <location>
        <begin position="170"/>
        <end position="291"/>
    </location>
</feature>
<evidence type="ECO:0000256" key="4">
    <source>
        <dbReference type="PIRSR" id="PIRSR000103-1"/>
    </source>
</evidence>
<protein>
    <submittedName>
        <fullName evidence="7">2-hydroxy-3-oxopropionate reductase</fullName>
    </submittedName>
</protein>
<evidence type="ECO:0000313" key="8">
    <source>
        <dbReference type="Proteomes" id="UP000193391"/>
    </source>
</evidence>
<dbReference type="STRING" id="1293891.TMES_07405"/>
<dbReference type="Gene3D" id="1.10.1040.10">
    <property type="entry name" value="N-(1-d-carboxylethyl)-l-norvaline Dehydrogenase, domain 2"/>
    <property type="match status" value="1"/>
</dbReference>
<dbReference type="AlphaFoldDB" id="A0A1Y2L2R0"/>
<dbReference type="GO" id="GO:0050661">
    <property type="term" value="F:NADP binding"/>
    <property type="evidence" value="ECO:0007669"/>
    <property type="project" value="InterPro"/>
</dbReference>
<proteinExistence type="inferred from homology"/>
<comment type="caution">
    <text evidence="7">The sequence shown here is derived from an EMBL/GenBank/DDBJ whole genome shotgun (WGS) entry which is preliminary data.</text>
</comment>
<dbReference type="SUPFAM" id="SSF51735">
    <property type="entry name" value="NAD(P)-binding Rossmann-fold domains"/>
    <property type="match status" value="1"/>
</dbReference>
<organism evidence="7 8">
    <name type="scientific">Thalassospira mesophila</name>
    <dbReference type="NCBI Taxonomy" id="1293891"/>
    <lineage>
        <taxon>Bacteria</taxon>
        <taxon>Pseudomonadati</taxon>
        <taxon>Pseudomonadota</taxon>
        <taxon>Alphaproteobacteria</taxon>
        <taxon>Rhodospirillales</taxon>
        <taxon>Thalassospiraceae</taxon>
        <taxon>Thalassospira</taxon>
    </lineage>
</organism>
<keyword evidence="2" id="KW-0560">Oxidoreductase</keyword>
<dbReference type="SUPFAM" id="SSF48179">
    <property type="entry name" value="6-phosphogluconate dehydrogenase C-terminal domain-like"/>
    <property type="match status" value="1"/>
</dbReference>
<dbReference type="Gene3D" id="3.40.50.720">
    <property type="entry name" value="NAD(P)-binding Rossmann-like Domain"/>
    <property type="match status" value="1"/>
</dbReference>
<dbReference type="GO" id="GO:0051287">
    <property type="term" value="F:NAD binding"/>
    <property type="evidence" value="ECO:0007669"/>
    <property type="project" value="InterPro"/>
</dbReference>
<dbReference type="InterPro" id="IPR013328">
    <property type="entry name" value="6PGD_dom2"/>
</dbReference>
<evidence type="ECO:0000259" key="6">
    <source>
        <dbReference type="Pfam" id="PF14833"/>
    </source>
</evidence>
<reference evidence="7 8" key="1">
    <citation type="submission" date="2014-03" db="EMBL/GenBank/DDBJ databases">
        <title>The draft genome sequence of Thalassospira mesophila JCM 18969.</title>
        <authorList>
            <person name="Lai Q."/>
            <person name="Shao Z."/>
        </authorList>
    </citation>
    <scope>NUCLEOTIDE SEQUENCE [LARGE SCALE GENOMIC DNA]</scope>
    <source>
        <strain evidence="7 8">JCM 18969</strain>
    </source>
</reference>
<dbReference type="InterPro" id="IPR002204">
    <property type="entry name" value="3-OH-isobutyrate_DH-rel_CS"/>
</dbReference>
<dbReference type="InterPro" id="IPR029154">
    <property type="entry name" value="HIBADH-like_NADP-bd"/>
</dbReference>
<dbReference type="InterPro" id="IPR015815">
    <property type="entry name" value="HIBADH-related"/>
</dbReference>
<dbReference type="Proteomes" id="UP000193391">
    <property type="component" value="Unassembled WGS sequence"/>
</dbReference>
<dbReference type="GO" id="GO:0016491">
    <property type="term" value="F:oxidoreductase activity"/>
    <property type="evidence" value="ECO:0007669"/>
    <property type="project" value="UniProtKB-KW"/>
</dbReference>
<keyword evidence="3" id="KW-0520">NAD</keyword>
<dbReference type="PANTHER" id="PTHR43060:SF15">
    <property type="entry name" value="3-HYDROXYISOBUTYRATE DEHYDROGENASE-LIKE 1, MITOCHONDRIAL-RELATED"/>
    <property type="match status" value="1"/>
</dbReference>
<name>A0A1Y2L2R0_9PROT</name>
<dbReference type="GO" id="GO:0016054">
    <property type="term" value="P:organic acid catabolic process"/>
    <property type="evidence" value="ECO:0007669"/>
    <property type="project" value="UniProtKB-ARBA"/>
</dbReference>